<keyword evidence="4" id="KW-0520">NAD</keyword>
<name>A0ABS5CY23_9MOLU</name>
<evidence type="ECO:0000259" key="5">
    <source>
        <dbReference type="PROSITE" id="PS50263"/>
    </source>
</evidence>
<dbReference type="InterPro" id="IPR041856">
    <property type="entry name" value="NAD+_synth_C"/>
</dbReference>
<gene>
    <name evidence="6" type="ORF">CHTY_001345</name>
</gene>
<dbReference type="Proteomes" id="UP001195571">
    <property type="component" value="Unassembled WGS sequence"/>
</dbReference>
<dbReference type="InterPro" id="IPR003694">
    <property type="entry name" value="NAD_synthase"/>
</dbReference>
<sequence>MYKNGIIKIQLSSPSLKVANPLANAYSINQILNISKASFVIFPELCLSGYTAGDLFFETTFLKENLKALEWLLQNNTYEGVYILGMPLALQEVLFNVAVVIQKDKILGIVPKKTIPNYKEFHEKRWFQSGKTWSSQHIDILGQKAPFGDILFINQQYDVIFGVEICQDLWTIFSPSDTLALNGAHLIFNLSSSTEHIGKVIPRQIAVLDHSRKQIGGYFYTSSGITESTVDNLFSNHKIAAVVGQLVGEKDLFNQEHHSLIVDVDIDYIKFQRRIDTTYGDQRIGQEFPFLKAYFTIQETPLYCFEKKLSRAPFITSSPLEQQLKLANKIQTLALKTKLKNVDAKVILEITDDHNDFLTFMVVLQTFALLHKSYHDLIIVLNPQTFKDQNHYQLLKTFLISEEIIHISEHSFFNQQQLLSFLNSDQTPPILLLENNNFSNIAIGNMSTRGYYDHLYNVNVGIPNTLIKELLLFHLTKDFWKQYQTLQSLYQQKAQNMISEKLLIEDFILFHYIKNGFEKDKIAFLLQQTFNFNQKQSQALVTSYLKLFHQSQFKRQYMAPGPKILENSLSPRNEYRLPMDLQRQ</sequence>
<dbReference type="RefSeq" id="WP_203552135.1">
    <property type="nucleotide sequence ID" value="NZ_JACAOD020000005.1"/>
</dbReference>
<reference evidence="6" key="1">
    <citation type="submission" date="2021-04" db="EMBL/GenBank/DDBJ databases">
        <title>Genomic features of Candidatus Phytoplasma meliae isolate ChTYXIII (1SrXIII-G).</title>
        <authorList>
            <person name="Fernandez F.D."/>
            <person name="Conci L.R."/>
        </authorList>
    </citation>
    <scope>NUCLEOTIDE SEQUENCE [LARGE SCALE GENOMIC DNA]</scope>
    <source>
        <strain evidence="6">ChTYXIII-Mo</strain>
    </source>
</reference>
<dbReference type="InterPro" id="IPR014445">
    <property type="entry name" value="Gln-dep_NAD_synthase"/>
</dbReference>
<evidence type="ECO:0000256" key="3">
    <source>
        <dbReference type="ARBA" id="ARBA00022598"/>
    </source>
</evidence>
<comment type="caution">
    <text evidence="6">The sequence shown here is derived from an EMBL/GenBank/DDBJ whole genome shotgun (WGS) entry which is preliminary data.</text>
</comment>
<feature type="domain" description="CN hydrolase" evidence="5">
    <location>
        <begin position="7"/>
        <end position="268"/>
    </location>
</feature>
<comment type="similarity">
    <text evidence="2 4">In the C-terminal section; belongs to the NAD synthetase family.</text>
</comment>
<dbReference type="Gene3D" id="3.60.110.10">
    <property type="entry name" value="Carbon-nitrogen hydrolase"/>
    <property type="match status" value="1"/>
</dbReference>
<dbReference type="PIRSF" id="PIRSF006630">
    <property type="entry name" value="NADS_GAT"/>
    <property type="match status" value="1"/>
</dbReference>
<organism evidence="6 7">
    <name type="scientific">Candidatus Phytoplasma meliae</name>
    <dbReference type="NCBI Taxonomy" id="1848402"/>
    <lineage>
        <taxon>Bacteria</taxon>
        <taxon>Bacillati</taxon>
        <taxon>Mycoplasmatota</taxon>
        <taxon>Mollicutes</taxon>
        <taxon>Acholeplasmatales</taxon>
        <taxon>Acholeplasmataceae</taxon>
        <taxon>Candidatus Phytoplasma</taxon>
        <taxon>16SrXIII (Mexican periwinkle virescence group)</taxon>
    </lineage>
</organism>
<accession>A0ABS5CY23</accession>
<dbReference type="InterPro" id="IPR003010">
    <property type="entry name" value="C-N_Hydrolase"/>
</dbReference>
<dbReference type="PANTHER" id="PTHR23090">
    <property type="entry name" value="NH 3 /GLUTAMINE-DEPENDENT NAD + SYNTHETASE"/>
    <property type="match status" value="1"/>
</dbReference>
<comment type="pathway">
    <text evidence="1 4">Cofactor biosynthesis; NAD(+) biosynthesis; NAD(+) from deamido-NAD(+) (L-Gln route): step 1/1.</text>
</comment>
<dbReference type="Pfam" id="PF00795">
    <property type="entry name" value="CN_hydrolase"/>
    <property type="match status" value="1"/>
</dbReference>
<dbReference type="SUPFAM" id="SSF56317">
    <property type="entry name" value="Carbon-nitrogen hydrolase"/>
    <property type="match status" value="1"/>
</dbReference>
<dbReference type="CDD" id="cd07570">
    <property type="entry name" value="GAT_Gln-NAD-synth"/>
    <property type="match status" value="1"/>
</dbReference>
<dbReference type="PROSITE" id="PS50263">
    <property type="entry name" value="CN_HYDROLASE"/>
    <property type="match status" value="1"/>
</dbReference>
<dbReference type="InterPro" id="IPR036526">
    <property type="entry name" value="C-N_Hydrolase_sf"/>
</dbReference>
<dbReference type="EC" id="6.3.5.1" evidence="4"/>
<dbReference type="Gene3D" id="1.10.10.1140">
    <property type="entry name" value="Glutamine-dependent NAD+ synthetase, C-terminal domain"/>
    <property type="match status" value="1"/>
</dbReference>
<proteinExistence type="inferred from homology"/>
<comment type="catalytic activity">
    <reaction evidence="4">
        <text>deamido-NAD(+) + L-glutamine + ATP + H2O = L-glutamate + AMP + diphosphate + NAD(+) + H(+)</text>
        <dbReference type="Rhea" id="RHEA:24384"/>
        <dbReference type="ChEBI" id="CHEBI:15377"/>
        <dbReference type="ChEBI" id="CHEBI:15378"/>
        <dbReference type="ChEBI" id="CHEBI:29985"/>
        <dbReference type="ChEBI" id="CHEBI:30616"/>
        <dbReference type="ChEBI" id="CHEBI:33019"/>
        <dbReference type="ChEBI" id="CHEBI:57540"/>
        <dbReference type="ChEBI" id="CHEBI:58359"/>
        <dbReference type="ChEBI" id="CHEBI:58437"/>
        <dbReference type="ChEBI" id="CHEBI:456215"/>
        <dbReference type="EC" id="6.3.5.1"/>
    </reaction>
</comment>
<keyword evidence="4" id="KW-0547">Nucleotide-binding</keyword>
<evidence type="ECO:0000313" key="7">
    <source>
        <dbReference type="Proteomes" id="UP001195571"/>
    </source>
</evidence>
<evidence type="ECO:0000256" key="4">
    <source>
        <dbReference type="PIRNR" id="PIRNR006630"/>
    </source>
</evidence>
<protein>
    <recommendedName>
        <fullName evidence="4">Glutamine-dependent NAD(+) synthetase</fullName>
        <ecNumber evidence="4">6.3.5.1</ecNumber>
    </recommendedName>
    <alternativeName>
        <fullName evidence="4">NAD(+) synthase [glutamine-hydrolyzing]</fullName>
    </alternativeName>
</protein>
<evidence type="ECO:0000256" key="2">
    <source>
        <dbReference type="ARBA" id="ARBA00007145"/>
    </source>
</evidence>
<evidence type="ECO:0000256" key="1">
    <source>
        <dbReference type="ARBA" id="ARBA00005188"/>
    </source>
</evidence>
<keyword evidence="3 4" id="KW-0436">Ligase</keyword>
<keyword evidence="4" id="KW-0067">ATP-binding</keyword>
<evidence type="ECO:0000313" key="6">
    <source>
        <dbReference type="EMBL" id="MBP5835872.1"/>
    </source>
</evidence>
<dbReference type="PANTHER" id="PTHR23090:SF9">
    <property type="entry name" value="GLUTAMINE-DEPENDENT NAD(+) SYNTHETASE"/>
    <property type="match status" value="1"/>
</dbReference>
<dbReference type="EMBL" id="JACAOD020000005">
    <property type="protein sequence ID" value="MBP5835872.1"/>
    <property type="molecule type" value="Genomic_DNA"/>
</dbReference>
<keyword evidence="7" id="KW-1185">Reference proteome</keyword>